<evidence type="ECO:0000313" key="1">
    <source>
        <dbReference type="EMBL" id="KAJ4704229.1"/>
    </source>
</evidence>
<organism evidence="1 2">
    <name type="scientific">Melia azedarach</name>
    <name type="common">Chinaberry tree</name>
    <dbReference type="NCBI Taxonomy" id="155640"/>
    <lineage>
        <taxon>Eukaryota</taxon>
        <taxon>Viridiplantae</taxon>
        <taxon>Streptophyta</taxon>
        <taxon>Embryophyta</taxon>
        <taxon>Tracheophyta</taxon>
        <taxon>Spermatophyta</taxon>
        <taxon>Magnoliopsida</taxon>
        <taxon>eudicotyledons</taxon>
        <taxon>Gunneridae</taxon>
        <taxon>Pentapetalae</taxon>
        <taxon>rosids</taxon>
        <taxon>malvids</taxon>
        <taxon>Sapindales</taxon>
        <taxon>Meliaceae</taxon>
        <taxon>Melia</taxon>
    </lineage>
</organism>
<comment type="caution">
    <text evidence="1">The sequence shown here is derived from an EMBL/GenBank/DDBJ whole genome shotgun (WGS) entry which is preliminary data.</text>
</comment>
<keyword evidence="2" id="KW-1185">Reference proteome</keyword>
<name>A0ACC1WYV8_MELAZ</name>
<proteinExistence type="predicted"/>
<dbReference type="EMBL" id="CM051405">
    <property type="protein sequence ID" value="KAJ4704229.1"/>
    <property type="molecule type" value="Genomic_DNA"/>
</dbReference>
<gene>
    <name evidence="1" type="ORF">OWV82_021170</name>
</gene>
<evidence type="ECO:0000313" key="2">
    <source>
        <dbReference type="Proteomes" id="UP001164539"/>
    </source>
</evidence>
<protein>
    <submittedName>
        <fullName evidence="1">SUN domain-containing protein 2</fullName>
    </submittedName>
</protein>
<accession>A0ACC1WYV8</accession>
<dbReference type="Proteomes" id="UP001164539">
    <property type="component" value="Chromosome 12"/>
</dbReference>
<sequence length="475" mass="51869">MDKNLVLAVFFLFLVVADASKAKFRKLAAAPPENNSTLTQVLGKHNPNPQPVDAATKPENDQVRNNSSQLDTKPLNNTELVSSPPQSQATDSRGNLNSTNLDNSPPVQDQTMNNERGPKGFNNTDDGKNLKNSSSTDLLSPPINDKDTGKIPQHVNDTDLLSPPIKEKDKGENVGKETVNGRNGRTKEDHIDNKSSSPAKETGNGKNGGFKENNIDDKRATDEGKNGGNKEKSIDDKNSSELGVNETCDGLNKCTDLRTLVACIQNFDTGGVSFGRVIGCWLLGSRELTVLVQNDGENTLRVNVSVPTAVENPLKPLQLPKHQAQKINISLSVVKNTKLTLNAGYGECVLHMDHPESEKNAFVYLPSYDNLVTPINGAYFLILSVLVFGGTWACCKFRKRRWNDGVPYQELEMGVPESVSATNIETAEGWDQGWDDDWDDDNAVKSPAARIGSISANGLTSRSPNRDGWEQDWDD</sequence>
<reference evidence="1 2" key="1">
    <citation type="journal article" date="2023" name="Science">
        <title>Complex scaffold remodeling in plant triterpene biosynthesis.</title>
        <authorList>
            <person name="De La Pena R."/>
            <person name="Hodgson H."/>
            <person name="Liu J.C."/>
            <person name="Stephenson M.J."/>
            <person name="Martin A.C."/>
            <person name="Owen C."/>
            <person name="Harkess A."/>
            <person name="Leebens-Mack J."/>
            <person name="Jimenez L.E."/>
            <person name="Osbourn A."/>
            <person name="Sattely E.S."/>
        </authorList>
    </citation>
    <scope>NUCLEOTIDE SEQUENCE [LARGE SCALE GENOMIC DNA]</scope>
    <source>
        <strain evidence="2">cv. JPN11</strain>
        <tissue evidence="1">Leaf</tissue>
    </source>
</reference>